<dbReference type="PANTHER" id="PTHR15032">
    <property type="entry name" value="N-ACYL-PHOSPHATIDYLETHANOLAMINE-HYDROLYZING PHOSPHOLIPASE D"/>
    <property type="match status" value="1"/>
</dbReference>
<dbReference type="GO" id="GO:0070290">
    <property type="term" value="F:N-acylphosphatidylethanolamine-specific phospholipase D activity"/>
    <property type="evidence" value="ECO:0007669"/>
    <property type="project" value="InterPro"/>
</dbReference>
<dbReference type="STRING" id="46224.B4102_0730"/>
<dbReference type="Proteomes" id="UP000075666">
    <property type="component" value="Unassembled WGS sequence"/>
</dbReference>
<dbReference type="RefSeq" id="WP_066229572.1">
    <property type="nucleotide sequence ID" value="NZ_CP066701.1"/>
</dbReference>
<dbReference type="KEGG" id="hspo:JGZ69_18930"/>
<protein>
    <submittedName>
        <fullName evidence="3">MBL fold metallo-hydrolase</fullName>
    </submittedName>
</protein>
<evidence type="ECO:0000313" key="3">
    <source>
        <dbReference type="EMBL" id="QQX24796.1"/>
    </source>
</evidence>
<dbReference type="AlphaFoldDB" id="A0A150L8S8"/>
<evidence type="ECO:0000259" key="1">
    <source>
        <dbReference type="Pfam" id="PF12706"/>
    </source>
</evidence>
<dbReference type="PIRSF" id="PIRSF038896">
    <property type="entry name" value="NAPE-PLD"/>
    <property type="match status" value="1"/>
</dbReference>
<feature type="domain" description="Metallo-beta-lactamase" evidence="1">
    <location>
        <begin position="75"/>
        <end position="263"/>
    </location>
</feature>
<dbReference type="EMBL" id="CP066701">
    <property type="protein sequence ID" value="QQX24796.1"/>
    <property type="molecule type" value="Genomic_DNA"/>
</dbReference>
<dbReference type="InterPro" id="IPR036866">
    <property type="entry name" value="RibonucZ/Hydroxyglut_hydro"/>
</dbReference>
<reference evidence="3 5" key="2">
    <citation type="submission" date="2020-12" db="EMBL/GenBank/DDBJ databases">
        <title>Taxonomic evaluation of the Bacillus sporothermodurans group of bacteria based on whole genome sequences.</title>
        <authorList>
            <person name="Fiedler G."/>
            <person name="Herbstmann A.-D."/>
            <person name="Doll E."/>
            <person name="Wenning M."/>
            <person name="Brinks E."/>
            <person name="Kabisch J."/>
            <person name="Breitenwieser F."/>
            <person name="Lappann M."/>
            <person name="Boehnlein C."/>
            <person name="Franz C."/>
        </authorList>
    </citation>
    <scope>NUCLEOTIDE SEQUENCE [LARGE SCALE GENOMIC DNA]</scope>
    <source>
        <strain evidence="3 5">DSM 10599</strain>
    </source>
</reference>
<dbReference type="PATRIC" id="fig|46224.3.peg.2224"/>
<evidence type="ECO:0000313" key="5">
    <source>
        <dbReference type="Proteomes" id="UP000595512"/>
    </source>
</evidence>
<keyword evidence="4" id="KW-1185">Reference proteome</keyword>
<dbReference type="Pfam" id="PF12706">
    <property type="entry name" value="Lactamase_B_2"/>
    <property type="match status" value="1"/>
</dbReference>
<accession>A0A150L8S8</accession>
<sequence>MGRERYTNLNGNRNVNSFNDLLKWQRERRMKKKDLSYIVPQASDKKIDYLQSNSHEATITWIGHSSFLIQMNGLNIVTDIVWANRMGLDIRLTNPGIQPDEMPEIDVVLISHSHYDHLDIPSLKKLKGSPMYFVPIGLKPLLKRKRFQNVKEFSWWDSTFIDDVKFTFVPAQHWTKRSLTDTNTSHWGGWIIEASEKTIYFAGDSGYFDGFKEIGRKYKIDYALIPIGAYEPEWFMSSQHINPEEAVKAFIDVKGRYFIPMHYGAFRLADDTPKEALDRLLIEWERKKLDKSSLFLLKLGETIRVD</sequence>
<dbReference type="Gene3D" id="3.60.15.10">
    <property type="entry name" value="Ribonuclease Z/Hydroxyacylglutathione hydrolase-like"/>
    <property type="match status" value="1"/>
</dbReference>
<dbReference type="PANTHER" id="PTHR15032:SF36">
    <property type="entry name" value="METALLO-BETA-LACTAMASE DOMAIN-CONTAINING PROTEIN"/>
    <property type="match status" value="1"/>
</dbReference>
<dbReference type="OrthoDB" id="9805728at2"/>
<name>A0A150L8S8_9BACI</name>
<proteinExistence type="predicted"/>
<reference evidence="2 4" key="1">
    <citation type="submission" date="2016-01" db="EMBL/GenBank/DDBJ databases">
        <title>Genome Sequences of Twelve Sporeforming Bacillus Species Isolated from Foods.</title>
        <authorList>
            <person name="Berendsen E.M."/>
            <person name="Wells-Bennik M.H."/>
            <person name="Krawcyk A.O."/>
            <person name="De Jong A."/>
            <person name="Holsappel S."/>
            <person name="Eijlander R.T."/>
            <person name="Kuipers O.P."/>
        </authorList>
    </citation>
    <scope>NUCLEOTIDE SEQUENCE [LARGE SCALE GENOMIC DNA]</scope>
    <source>
        <strain evidence="2 4">B4102</strain>
    </source>
</reference>
<evidence type="ECO:0000313" key="4">
    <source>
        <dbReference type="Proteomes" id="UP000075666"/>
    </source>
</evidence>
<dbReference type="InterPro" id="IPR024884">
    <property type="entry name" value="NAPE-PLD"/>
</dbReference>
<dbReference type="EMBL" id="LQYN01000029">
    <property type="protein sequence ID" value="KYD08650.1"/>
    <property type="molecule type" value="Genomic_DNA"/>
</dbReference>
<organism evidence="2 4">
    <name type="scientific">Heyndrickxia sporothermodurans</name>
    <dbReference type="NCBI Taxonomy" id="46224"/>
    <lineage>
        <taxon>Bacteria</taxon>
        <taxon>Bacillati</taxon>
        <taxon>Bacillota</taxon>
        <taxon>Bacilli</taxon>
        <taxon>Bacillales</taxon>
        <taxon>Bacillaceae</taxon>
        <taxon>Heyndrickxia</taxon>
    </lineage>
</organism>
<dbReference type="GO" id="GO:0005737">
    <property type="term" value="C:cytoplasm"/>
    <property type="evidence" value="ECO:0007669"/>
    <property type="project" value="TreeGrafter"/>
</dbReference>
<dbReference type="SUPFAM" id="SSF56281">
    <property type="entry name" value="Metallo-hydrolase/oxidoreductase"/>
    <property type="match status" value="1"/>
</dbReference>
<evidence type="ECO:0000313" key="2">
    <source>
        <dbReference type="EMBL" id="KYD08650.1"/>
    </source>
</evidence>
<dbReference type="InterPro" id="IPR001279">
    <property type="entry name" value="Metallo-B-lactamas"/>
</dbReference>
<gene>
    <name evidence="2" type="ORF">B4102_0730</name>
    <name evidence="3" type="ORF">JGZ69_18930</name>
</gene>
<dbReference type="Proteomes" id="UP000595512">
    <property type="component" value="Chromosome"/>
</dbReference>
<dbReference type="GO" id="GO:0008270">
    <property type="term" value="F:zinc ion binding"/>
    <property type="evidence" value="ECO:0007669"/>
    <property type="project" value="InterPro"/>
</dbReference>